<keyword evidence="2" id="KW-1185">Reference proteome</keyword>
<evidence type="ECO:0000313" key="2">
    <source>
        <dbReference type="Proteomes" id="UP000796880"/>
    </source>
</evidence>
<protein>
    <submittedName>
        <fullName evidence="1">Uncharacterized protein</fullName>
    </submittedName>
</protein>
<sequence length="116" mass="13241">MVALGGTRGTRGKIAEGKSLMYPNALANADNCRVRVTYSSSLITCIKDIFEKFLEDLDKPSRFKRRQLKKFENSYFGTLYLRMQKIILSAGIVHNMHVRQANSISEDVMEFNFNGK</sequence>
<dbReference type="EMBL" id="VOIH02000007">
    <property type="protein sequence ID" value="KAF3442963.1"/>
    <property type="molecule type" value="Genomic_DNA"/>
</dbReference>
<accession>A0A8K0GZQ4</accession>
<proteinExistence type="predicted"/>
<dbReference type="AlphaFoldDB" id="A0A8K0GZQ4"/>
<reference evidence="1" key="1">
    <citation type="submission" date="2020-03" db="EMBL/GenBank/DDBJ databases">
        <title>A high-quality chromosome-level genome assembly of a woody plant with both climbing and erect habits, Rhamnella rubrinervis.</title>
        <authorList>
            <person name="Lu Z."/>
            <person name="Yang Y."/>
            <person name="Zhu X."/>
            <person name="Sun Y."/>
        </authorList>
    </citation>
    <scope>NUCLEOTIDE SEQUENCE</scope>
    <source>
        <strain evidence="1">BYM</strain>
        <tissue evidence="1">Leaf</tissue>
    </source>
</reference>
<comment type="caution">
    <text evidence="1">The sequence shown here is derived from an EMBL/GenBank/DDBJ whole genome shotgun (WGS) entry which is preliminary data.</text>
</comment>
<name>A0A8K0GZQ4_9ROSA</name>
<gene>
    <name evidence="1" type="ORF">FNV43_RR16881</name>
</gene>
<dbReference type="Proteomes" id="UP000796880">
    <property type="component" value="Unassembled WGS sequence"/>
</dbReference>
<evidence type="ECO:0000313" key="1">
    <source>
        <dbReference type="EMBL" id="KAF3442963.1"/>
    </source>
</evidence>
<organism evidence="1 2">
    <name type="scientific">Rhamnella rubrinervis</name>
    <dbReference type="NCBI Taxonomy" id="2594499"/>
    <lineage>
        <taxon>Eukaryota</taxon>
        <taxon>Viridiplantae</taxon>
        <taxon>Streptophyta</taxon>
        <taxon>Embryophyta</taxon>
        <taxon>Tracheophyta</taxon>
        <taxon>Spermatophyta</taxon>
        <taxon>Magnoliopsida</taxon>
        <taxon>eudicotyledons</taxon>
        <taxon>Gunneridae</taxon>
        <taxon>Pentapetalae</taxon>
        <taxon>rosids</taxon>
        <taxon>fabids</taxon>
        <taxon>Rosales</taxon>
        <taxon>Rhamnaceae</taxon>
        <taxon>rhamnoid group</taxon>
        <taxon>Rhamneae</taxon>
        <taxon>Rhamnella</taxon>
    </lineage>
</organism>